<dbReference type="InterPro" id="IPR001506">
    <property type="entry name" value="Peptidase_M12A"/>
</dbReference>
<keyword evidence="3" id="KW-0378">Hydrolase</keyword>
<reference evidence="6 7" key="1">
    <citation type="submission" date="2018-11" db="EMBL/GenBank/DDBJ databases">
        <authorList>
            <consortium name="Pathogen Informatics"/>
        </authorList>
    </citation>
    <scope>NUCLEOTIDE SEQUENCE [LARGE SCALE GENOMIC DNA]</scope>
</reference>
<evidence type="ECO:0000259" key="5">
    <source>
        <dbReference type="PROSITE" id="PS51864"/>
    </source>
</evidence>
<keyword evidence="3" id="KW-0482">Metalloprotease</keyword>
<evidence type="ECO:0000313" key="6">
    <source>
        <dbReference type="EMBL" id="VDM80124.1"/>
    </source>
</evidence>
<keyword evidence="3" id="KW-0645">Protease</keyword>
<keyword evidence="7" id="KW-1185">Reference proteome</keyword>
<dbReference type="OrthoDB" id="6156706at2759"/>
<evidence type="ECO:0000256" key="1">
    <source>
        <dbReference type="ARBA" id="ARBA00022723"/>
    </source>
</evidence>
<dbReference type="Gene3D" id="3.40.390.10">
    <property type="entry name" value="Collagenase (Catalytic Domain)"/>
    <property type="match status" value="1"/>
</dbReference>
<dbReference type="PANTHER" id="PTHR10127:SF823">
    <property type="entry name" value="ZINC METALLOPROTEINASE NAS-33"/>
    <property type="match status" value="1"/>
</dbReference>
<dbReference type="AlphaFoldDB" id="A0A3P7JN97"/>
<evidence type="ECO:0000256" key="4">
    <source>
        <dbReference type="PROSITE-ProRule" id="PRU01211"/>
    </source>
</evidence>
<accession>A0A3P7JN97</accession>
<dbReference type="SUPFAM" id="SSF55486">
    <property type="entry name" value="Metalloproteases ('zincins'), catalytic domain"/>
    <property type="match status" value="1"/>
</dbReference>
<dbReference type="InterPro" id="IPR024079">
    <property type="entry name" value="MetalloPept_cat_dom_sf"/>
</dbReference>
<keyword evidence="1" id="KW-0479">Metal-binding</keyword>
<dbReference type="GO" id="GO:0006508">
    <property type="term" value="P:proteolysis"/>
    <property type="evidence" value="ECO:0007669"/>
    <property type="project" value="InterPro"/>
</dbReference>
<dbReference type="PROSITE" id="PS51864">
    <property type="entry name" value="ASTACIN"/>
    <property type="match status" value="1"/>
</dbReference>
<dbReference type="Pfam" id="PF01400">
    <property type="entry name" value="Astacin"/>
    <property type="match status" value="1"/>
</dbReference>
<protein>
    <recommendedName>
        <fullName evidence="5">Peptidase M12A domain-containing protein</fullName>
    </recommendedName>
</protein>
<dbReference type="GO" id="GO:0046872">
    <property type="term" value="F:metal ion binding"/>
    <property type="evidence" value="ECO:0007669"/>
    <property type="project" value="UniProtKB-KW"/>
</dbReference>
<evidence type="ECO:0000313" key="7">
    <source>
        <dbReference type="Proteomes" id="UP000270094"/>
    </source>
</evidence>
<dbReference type="PANTHER" id="PTHR10127">
    <property type="entry name" value="DISCOIDIN, CUB, EGF, LAMININ , AND ZINC METALLOPROTEASE DOMAIN CONTAINING"/>
    <property type="match status" value="1"/>
</dbReference>
<proteinExistence type="predicted"/>
<keyword evidence="2" id="KW-0862">Zinc</keyword>
<dbReference type="Proteomes" id="UP000270094">
    <property type="component" value="Unassembled WGS sequence"/>
</dbReference>
<gene>
    <name evidence="6" type="ORF">SVUK_LOCUS15122</name>
</gene>
<dbReference type="EMBL" id="UYYB01107423">
    <property type="protein sequence ID" value="VDM80124.1"/>
    <property type="molecule type" value="Genomic_DNA"/>
</dbReference>
<organism evidence="6 7">
    <name type="scientific">Strongylus vulgaris</name>
    <name type="common">Blood worm</name>
    <dbReference type="NCBI Taxonomy" id="40348"/>
    <lineage>
        <taxon>Eukaryota</taxon>
        <taxon>Metazoa</taxon>
        <taxon>Ecdysozoa</taxon>
        <taxon>Nematoda</taxon>
        <taxon>Chromadorea</taxon>
        <taxon>Rhabditida</taxon>
        <taxon>Rhabditina</taxon>
        <taxon>Rhabditomorpha</taxon>
        <taxon>Strongyloidea</taxon>
        <taxon>Strongylidae</taxon>
        <taxon>Strongylus</taxon>
    </lineage>
</organism>
<evidence type="ECO:0000256" key="2">
    <source>
        <dbReference type="ARBA" id="ARBA00022833"/>
    </source>
</evidence>
<comment type="caution">
    <text evidence="4">Lacks conserved residue(s) required for the propagation of feature annotation.</text>
</comment>
<name>A0A3P7JN97_STRVU</name>
<dbReference type="InterPro" id="IPR000742">
    <property type="entry name" value="EGF"/>
</dbReference>
<dbReference type="PROSITE" id="PS00022">
    <property type="entry name" value="EGF_1"/>
    <property type="match status" value="1"/>
</dbReference>
<feature type="domain" description="Peptidase M12A" evidence="5">
    <location>
        <begin position="1"/>
        <end position="73"/>
    </location>
</feature>
<evidence type="ECO:0000256" key="3">
    <source>
        <dbReference type="ARBA" id="ARBA00023049"/>
    </source>
</evidence>
<sequence>MEGQFDKVTTGESMDYGVPYDYGSVMHYSSVAYTKNSLLKTVMPLQAHYEHTIGSRVEASFLDFKLLNLAYCSRSCTNTLPCQHGGYPNPNACNSCICPTGLSGTLCDQVQPSSKYSVRQLSKS</sequence>
<dbReference type="GO" id="GO:0004222">
    <property type="term" value="F:metalloendopeptidase activity"/>
    <property type="evidence" value="ECO:0007669"/>
    <property type="project" value="InterPro"/>
</dbReference>